<accession>A0A8F8PKA9</accession>
<feature type="domain" description="BTB" evidence="1">
    <location>
        <begin position="6"/>
        <end position="78"/>
    </location>
</feature>
<dbReference type="InterPro" id="IPR045068">
    <property type="entry name" value="BACURD1-3"/>
</dbReference>
<evidence type="ECO:0000259" key="1">
    <source>
        <dbReference type="PROSITE" id="PS50097"/>
    </source>
</evidence>
<dbReference type="SMART" id="SM00225">
    <property type="entry name" value="BTB"/>
    <property type="match status" value="1"/>
</dbReference>
<dbReference type="CDD" id="cd18316">
    <property type="entry name" value="BTB_POZ_KCTD-like"/>
    <property type="match status" value="1"/>
</dbReference>
<proteinExistence type="predicted"/>
<dbReference type="PROSITE" id="PS50097">
    <property type="entry name" value="BTB"/>
    <property type="match status" value="1"/>
</dbReference>
<protein>
    <submittedName>
        <fullName evidence="2">BTB/POZ KCTD-like domain-containing protein</fullName>
    </submittedName>
</protein>
<evidence type="ECO:0000313" key="2">
    <source>
        <dbReference type="EMBL" id="QYA18576.1"/>
    </source>
</evidence>
<dbReference type="InterPro" id="IPR011333">
    <property type="entry name" value="SKP1/BTB/POZ_sf"/>
</dbReference>
<sequence>MSNIKTDERIWINVGGQYFETTTVTLSKAGNLSVFNGMLNPAFEQKRTKDNAAFFDRDPELFGRLLNWMRSGFVRVWDELDRAMLMHECEFFGMETMSKCVEDMPVQTNPKVYSQSRSLGFPKHK</sequence>
<dbReference type="InterPro" id="IPR000210">
    <property type="entry name" value="BTB/POZ_dom"/>
</dbReference>
<dbReference type="SMR" id="A0A8F8PKA9"/>
<dbReference type="InterPro" id="IPR003131">
    <property type="entry name" value="T1-type_BTB"/>
</dbReference>
<dbReference type="PANTHER" id="PTHR11145">
    <property type="entry name" value="BTB/POZ DOMAIN-CONTAINING ADAPTER FOR CUL3-MEDIATED RHOA DEGRADATION PROTEIN FAMILY MEMBER"/>
    <property type="match status" value="1"/>
</dbReference>
<name>A0A8F8PKA9_9VIRU</name>
<dbReference type="PANTHER" id="PTHR11145:SF8">
    <property type="entry name" value="RE57120P"/>
    <property type="match status" value="1"/>
</dbReference>
<dbReference type="EMBL" id="MZ420154">
    <property type="protein sequence ID" value="QYA18576.1"/>
    <property type="molecule type" value="Genomic_DNA"/>
</dbReference>
<organism evidence="2">
    <name type="scientific">Clandestinovirus</name>
    <dbReference type="NCBI Taxonomy" id="2831644"/>
    <lineage>
        <taxon>Viruses</taxon>
    </lineage>
</organism>
<gene>
    <name evidence="2" type="ORF">KOM_12_307</name>
</gene>
<reference evidence="2" key="1">
    <citation type="submission" date="2021-06" db="EMBL/GenBank/DDBJ databases">
        <authorList>
            <person name="Rolland C."/>
        </authorList>
    </citation>
    <scope>NUCLEOTIDE SEQUENCE</scope>
    <source>
        <strain evidence="2">347.936635</strain>
    </source>
</reference>
<dbReference type="GO" id="GO:0051260">
    <property type="term" value="P:protein homooligomerization"/>
    <property type="evidence" value="ECO:0007669"/>
    <property type="project" value="InterPro"/>
</dbReference>
<dbReference type="SUPFAM" id="SSF54695">
    <property type="entry name" value="POZ domain"/>
    <property type="match status" value="1"/>
</dbReference>
<dbReference type="Gene3D" id="3.30.710.10">
    <property type="entry name" value="Potassium Channel Kv1.1, Chain A"/>
    <property type="match status" value="1"/>
</dbReference>
<dbReference type="Pfam" id="PF02214">
    <property type="entry name" value="BTB_2"/>
    <property type="match status" value="1"/>
</dbReference>